<dbReference type="STRING" id="15368.A0A0Q3HQU0"/>
<dbReference type="OrthoDB" id="2016662at2759"/>
<sequence>MARRRRANLAVTPYADRQFHKWEKTVLWDTGEPYRPPCSFAPLVGTYVAAFCTAVVVAFTEQFYKARAPRLDTTTPPAPVCAGFVREVLDEMPRRSIGFGRTT</sequence>
<feature type="transmembrane region" description="Helical" evidence="1">
    <location>
        <begin position="40"/>
        <end position="60"/>
    </location>
</feature>
<dbReference type="PANTHER" id="PTHR37898">
    <property type="entry name" value="OS05G0540200 PROTEIN"/>
    <property type="match status" value="1"/>
</dbReference>
<evidence type="ECO:0000313" key="2">
    <source>
        <dbReference type="EMBL" id="KQJ90547.1"/>
    </source>
</evidence>
<evidence type="ECO:0000256" key="1">
    <source>
        <dbReference type="SAM" id="Phobius"/>
    </source>
</evidence>
<dbReference type="InterPro" id="IPR037759">
    <property type="entry name" value="At4g29660-like"/>
</dbReference>
<reference evidence="3" key="3">
    <citation type="submission" date="2018-08" db="UniProtKB">
        <authorList>
            <consortium name="EnsemblPlants"/>
        </authorList>
    </citation>
    <scope>IDENTIFICATION</scope>
    <source>
        <strain evidence="3">cv. Bd21</strain>
    </source>
</reference>
<proteinExistence type="predicted"/>
<dbReference type="AlphaFoldDB" id="A0A0Q3HQU0"/>
<dbReference type="EnsemblPlants" id="KQJ90547">
    <property type="protein sequence ID" value="KQJ90547"/>
    <property type="gene ID" value="BRADI_4g32403v3"/>
</dbReference>
<keyword evidence="1" id="KW-0472">Membrane</keyword>
<evidence type="ECO:0000313" key="4">
    <source>
        <dbReference type="Proteomes" id="UP000008810"/>
    </source>
</evidence>
<dbReference type="EMBL" id="CM000883">
    <property type="protein sequence ID" value="KQJ90547.1"/>
    <property type="molecule type" value="Genomic_DNA"/>
</dbReference>
<keyword evidence="1" id="KW-0812">Transmembrane</keyword>
<protein>
    <submittedName>
        <fullName evidence="2 3">Uncharacterized protein</fullName>
    </submittedName>
</protein>
<name>A0A0Q3HQU0_BRADI</name>
<reference evidence="2 3" key="1">
    <citation type="journal article" date="2010" name="Nature">
        <title>Genome sequencing and analysis of the model grass Brachypodium distachyon.</title>
        <authorList>
            <consortium name="International Brachypodium Initiative"/>
        </authorList>
    </citation>
    <scope>NUCLEOTIDE SEQUENCE [LARGE SCALE GENOMIC DNA]</scope>
    <source>
        <strain evidence="2 3">Bd21</strain>
    </source>
</reference>
<accession>A0A0Q3HQU0</accession>
<keyword evidence="1" id="KW-1133">Transmembrane helix</keyword>
<keyword evidence="4" id="KW-1185">Reference proteome</keyword>
<dbReference type="Proteomes" id="UP000008810">
    <property type="component" value="Chromosome 4"/>
</dbReference>
<evidence type="ECO:0000313" key="3">
    <source>
        <dbReference type="EnsemblPlants" id="KQJ90547"/>
    </source>
</evidence>
<organism evidence="2">
    <name type="scientific">Brachypodium distachyon</name>
    <name type="common">Purple false brome</name>
    <name type="synonym">Trachynia distachya</name>
    <dbReference type="NCBI Taxonomy" id="15368"/>
    <lineage>
        <taxon>Eukaryota</taxon>
        <taxon>Viridiplantae</taxon>
        <taxon>Streptophyta</taxon>
        <taxon>Embryophyta</taxon>
        <taxon>Tracheophyta</taxon>
        <taxon>Spermatophyta</taxon>
        <taxon>Magnoliopsida</taxon>
        <taxon>Liliopsida</taxon>
        <taxon>Poales</taxon>
        <taxon>Poaceae</taxon>
        <taxon>BOP clade</taxon>
        <taxon>Pooideae</taxon>
        <taxon>Stipodae</taxon>
        <taxon>Brachypodieae</taxon>
        <taxon>Brachypodium</taxon>
    </lineage>
</organism>
<reference evidence="2" key="2">
    <citation type="submission" date="2017-06" db="EMBL/GenBank/DDBJ databases">
        <title>WGS assembly of Brachypodium distachyon.</title>
        <authorList>
            <consortium name="The International Brachypodium Initiative"/>
            <person name="Lucas S."/>
            <person name="Harmon-Smith M."/>
            <person name="Lail K."/>
            <person name="Tice H."/>
            <person name="Grimwood J."/>
            <person name="Bruce D."/>
            <person name="Barry K."/>
            <person name="Shu S."/>
            <person name="Lindquist E."/>
            <person name="Wang M."/>
            <person name="Pitluck S."/>
            <person name="Vogel J.P."/>
            <person name="Garvin D.F."/>
            <person name="Mockler T.C."/>
            <person name="Schmutz J."/>
            <person name="Rokhsar D."/>
            <person name="Bevan M.W."/>
        </authorList>
    </citation>
    <scope>NUCLEOTIDE SEQUENCE</scope>
    <source>
        <strain evidence="2">Bd21</strain>
    </source>
</reference>
<dbReference type="Gramene" id="KQJ90547">
    <property type="protein sequence ID" value="KQJ90547"/>
    <property type="gene ID" value="BRADI_4g32403v3"/>
</dbReference>
<gene>
    <name evidence="2" type="ORF">BRADI_4g32403v3</name>
</gene>
<dbReference type="PANTHER" id="PTHR37898:SF1">
    <property type="entry name" value="OS05G0540200 PROTEIN"/>
    <property type="match status" value="1"/>
</dbReference>
<dbReference type="InParanoid" id="A0A0Q3HQU0"/>